<evidence type="ECO:0000256" key="4">
    <source>
        <dbReference type="ARBA" id="ARBA00023136"/>
    </source>
</evidence>
<evidence type="ECO:0000256" key="2">
    <source>
        <dbReference type="ARBA" id="ARBA00022692"/>
    </source>
</evidence>
<proteinExistence type="predicted"/>
<gene>
    <name evidence="9" type="ORF">FSB_LOCUS14082</name>
</gene>
<comment type="subcellular location">
    <subcellularLocation>
        <location evidence="1">Membrane</location>
        <topology evidence="1">Single-pass membrane protein</topology>
    </subcellularLocation>
</comment>
<dbReference type="GO" id="GO:0016020">
    <property type="term" value="C:membrane"/>
    <property type="evidence" value="ECO:0007669"/>
    <property type="project" value="UniProtKB-SubCell"/>
</dbReference>
<evidence type="ECO:0000256" key="3">
    <source>
        <dbReference type="ARBA" id="ARBA00022989"/>
    </source>
</evidence>
<dbReference type="PANTHER" id="PTHR31448:SF32">
    <property type="entry name" value="MYOSIN-BINDING PROTEIN 1"/>
    <property type="match status" value="1"/>
</dbReference>
<keyword evidence="5" id="KW-0175">Coiled coil</keyword>
<feature type="compositionally biased region" description="Basic and acidic residues" evidence="6">
    <location>
        <begin position="867"/>
        <end position="876"/>
    </location>
</feature>
<feature type="region of interest" description="Disordered" evidence="6">
    <location>
        <begin position="364"/>
        <end position="384"/>
    </location>
</feature>
<feature type="transmembrane region" description="Helical" evidence="7">
    <location>
        <begin position="21"/>
        <end position="45"/>
    </location>
</feature>
<evidence type="ECO:0000256" key="1">
    <source>
        <dbReference type="ARBA" id="ARBA00004167"/>
    </source>
</evidence>
<feature type="region of interest" description="Disordered" evidence="6">
    <location>
        <begin position="186"/>
        <end position="205"/>
    </location>
</feature>
<evidence type="ECO:0000256" key="7">
    <source>
        <dbReference type="SAM" id="Phobius"/>
    </source>
</evidence>
<dbReference type="AlphaFoldDB" id="A0A2N9FGP1"/>
<keyword evidence="4 7" id="KW-0472">Membrane</keyword>
<feature type="domain" description="GTD-binding" evidence="8">
    <location>
        <begin position="655"/>
        <end position="753"/>
    </location>
</feature>
<dbReference type="EMBL" id="OIVN01000834">
    <property type="protein sequence ID" value="SPC86200.1"/>
    <property type="molecule type" value="Genomic_DNA"/>
</dbReference>
<feature type="compositionally biased region" description="Polar residues" evidence="6">
    <location>
        <begin position="538"/>
        <end position="551"/>
    </location>
</feature>
<reference evidence="9" key="1">
    <citation type="submission" date="2018-02" db="EMBL/GenBank/DDBJ databases">
        <authorList>
            <person name="Cohen D.B."/>
            <person name="Kent A.D."/>
        </authorList>
    </citation>
    <scope>NUCLEOTIDE SEQUENCE</scope>
</reference>
<accession>A0A2N9FGP1</accession>
<dbReference type="InterPro" id="IPR007656">
    <property type="entry name" value="GTD-bd"/>
</dbReference>
<dbReference type="PANTHER" id="PTHR31448">
    <property type="entry name" value="MYOSIN-BINDING PROTEIN 2"/>
    <property type="match status" value="1"/>
</dbReference>
<dbReference type="Pfam" id="PF04576">
    <property type="entry name" value="Zein-binding"/>
    <property type="match status" value="1"/>
</dbReference>
<dbReference type="GO" id="GO:0080115">
    <property type="term" value="F:myosin XI tail binding"/>
    <property type="evidence" value="ECO:0007669"/>
    <property type="project" value="UniProtKB-ARBA"/>
</dbReference>
<dbReference type="PROSITE" id="PS51775">
    <property type="entry name" value="GTD_BINDING"/>
    <property type="match status" value="1"/>
</dbReference>
<dbReference type="InterPro" id="IPR039306">
    <property type="entry name" value="MYOB"/>
</dbReference>
<keyword evidence="2 7" id="KW-0812">Transmembrane</keyword>
<name>A0A2N9FGP1_FAGSY</name>
<evidence type="ECO:0000256" key="5">
    <source>
        <dbReference type="SAM" id="Coils"/>
    </source>
</evidence>
<evidence type="ECO:0000256" key="6">
    <source>
        <dbReference type="SAM" id="MobiDB-lite"/>
    </source>
</evidence>
<organism evidence="9">
    <name type="scientific">Fagus sylvatica</name>
    <name type="common">Beechnut</name>
    <dbReference type="NCBI Taxonomy" id="28930"/>
    <lineage>
        <taxon>Eukaryota</taxon>
        <taxon>Viridiplantae</taxon>
        <taxon>Streptophyta</taxon>
        <taxon>Embryophyta</taxon>
        <taxon>Tracheophyta</taxon>
        <taxon>Spermatophyta</taxon>
        <taxon>Magnoliopsida</taxon>
        <taxon>eudicotyledons</taxon>
        <taxon>Gunneridae</taxon>
        <taxon>Pentapetalae</taxon>
        <taxon>rosids</taxon>
        <taxon>fabids</taxon>
        <taxon>Fagales</taxon>
        <taxon>Fagaceae</taxon>
        <taxon>Fagus</taxon>
    </lineage>
</organism>
<keyword evidence="3 7" id="KW-1133">Transmembrane helix</keyword>
<protein>
    <recommendedName>
        <fullName evidence="8">GTD-binding domain-containing protein</fullName>
    </recommendedName>
</protein>
<feature type="region of interest" description="Disordered" evidence="6">
    <location>
        <begin position="867"/>
        <end position="891"/>
    </location>
</feature>
<feature type="region of interest" description="Disordered" evidence="6">
    <location>
        <begin position="538"/>
        <end position="560"/>
    </location>
</feature>
<sequence>MAALRISSAKPQKTYRAFTKALASAVLEWLLISLLFVNAIFSYLITKLAHYCELQTPCLLCSRLDHVFGNKKLGYYWDLICGNHKVEISSLVLCHAHDKLVDVHRMCENCLFSFATINKSNAETYRLLVGKLGEESKIGCSSSKHCSCCNEPWVSGGYAEKLIRSKSIGSEADELDVPLSGIIGPNQDDLKMRRGKPSVSDPHIRTSGLDPLSHVGYTELKVTSDTESEVLYSDDEDENALLRKINNSKDDLAVRGVQLEPLIITLADDSATEKLIESKALLRETYVSKDDVQGVQLEPLIILADNSATEKLIISNALLHKTDDSKDDLAVQGAQLEPLITLTDNSATEKLIISDSAPEASSSASHVQLGSIEPHGIGSTSVESTVSVKNDLEELNWQQPDSKANSPALTELISLDDSPSSSNAVETTIEVSKGTIHLMRTGEVWQTSMEESGTIYDARTTLITPSENGLEAKPVSTDTAQQLPNLLDLGDAYKIAVSNKGRQLSGVLAERAGKDSTRVSADFRILLTQLSATRGLEQSMNDKSPRFSVNSDEPKTSDALNSIGMHIPQKRISMEQNESVMPLDGSTLQKRVSLERNESGLSLDGNALQNRISLERNESGLSLDGSALQKRISLERNESGLSLDGSIVSEMEGESMVDRLKRQVDHDRKHMSALYKELEEERNASAIAVNQSMAMITKLQEEKATLHMEALQCLRLMEEQSEYDMEALQKANDLLAKKEKEIQDLEAELEFYKNNFLSESILENVVEETHDIKARDIEMDQTESIGVEDSASGLRDSVSGKRITCDKVEGTGMPLGGKDTSTMKNADLQFEDEKLYILKCLKKLEKKLYLFSNDGIYLEYGEYSRSEGDGESEFKESNFNGGNKENGGVEENDFSMQHDVSVSCRDLHAQFSFEKAQLVYTENSEIDSSGLGSPVLHKGSDLASLGNEVLDLNGRLGALEADQTFLEHTFNSLRNGEEGLRLIREVASHLRELRRRIDSTVA</sequence>
<evidence type="ECO:0000259" key="8">
    <source>
        <dbReference type="PROSITE" id="PS51775"/>
    </source>
</evidence>
<evidence type="ECO:0000313" key="9">
    <source>
        <dbReference type="EMBL" id="SPC86200.1"/>
    </source>
</evidence>
<feature type="coiled-coil region" evidence="5">
    <location>
        <begin position="725"/>
        <end position="755"/>
    </location>
</feature>